<dbReference type="SMART" id="SM00671">
    <property type="entry name" value="SEL1"/>
    <property type="match status" value="7"/>
</dbReference>
<evidence type="ECO:0000256" key="1">
    <source>
        <dbReference type="ARBA" id="ARBA00022737"/>
    </source>
</evidence>
<dbReference type="Proteomes" id="UP000717515">
    <property type="component" value="Unassembled WGS sequence"/>
</dbReference>
<dbReference type="PANTHER" id="PTHR46430:SF2">
    <property type="entry name" value="CHITIN SYNTHASE REGULATORY FACTOR 4"/>
    <property type="match status" value="1"/>
</dbReference>
<feature type="compositionally biased region" description="Polar residues" evidence="2">
    <location>
        <begin position="418"/>
        <end position="436"/>
    </location>
</feature>
<dbReference type="EMBL" id="JAIFTL010000331">
    <property type="protein sequence ID" value="KAG9320077.1"/>
    <property type="molecule type" value="Genomic_DNA"/>
</dbReference>
<keyword evidence="1" id="KW-0677">Repeat</keyword>
<feature type="compositionally biased region" description="Polar residues" evidence="2">
    <location>
        <begin position="542"/>
        <end position="573"/>
    </location>
</feature>
<dbReference type="AlphaFoldDB" id="A0A9P8CUQ5"/>
<feature type="compositionally biased region" description="Basic and acidic residues" evidence="2">
    <location>
        <begin position="1015"/>
        <end position="1024"/>
    </location>
</feature>
<feature type="region of interest" description="Disordered" evidence="2">
    <location>
        <begin position="1015"/>
        <end position="1046"/>
    </location>
</feature>
<feature type="compositionally biased region" description="Low complexity" evidence="2">
    <location>
        <begin position="56"/>
        <end position="86"/>
    </location>
</feature>
<feature type="compositionally biased region" description="Low complexity" evidence="2">
    <location>
        <begin position="228"/>
        <end position="256"/>
    </location>
</feature>
<dbReference type="SUPFAM" id="SSF81901">
    <property type="entry name" value="HCP-like"/>
    <property type="match status" value="2"/>
</dbReference>
<gene>
    <name evidence="3" type="ORF">KVV02_003322</name>
</gene>
<dbReference type="Gene3D" id="1.25.40.10">
    <property type="entry name" value="Tetratricopeptide repeat domain"/>
    <property type="match status" value="2"/>
</dbReference>
<dbReference type="Pfam" id="PF08238">
    <property type="entry name" value="Sel1"/>
    <property type="match status" value="7"/>
</dbReference>
<proteinExistence type="predicted"/>
<feature type="region of interest" description="Disordered" evidence="2">
    <location>
        <begin position="672"/>
        <end position="720"/>
    </location>
</feature>
<dbReference type="InterPro" id="IPR006597">
    <property type="entry name" value="Sel1-like"/>
</dbReference>
<comment type="caution">
    <text evidence="3">The sequence shown here is derived from an EMBL/GenBank/DDBJ whole genome shotgun (WGS) entry which is preliminary data.</text>
</comment>
<accession>A0A9P8CUQ5</accession>
<evidence type="ECO:0000313" key="3">
    <source>
        <dbReference type="EMBL" id="KAG9320077.1"/>
    </source>
</evidence>
<feature type="region of interest" description="Disordered" evidence="2">
    <location>
        <begin position="172"/>
        <end position="436"/>
    </location>
</feature>
<feature type="region of interest" description="Disordered" evidence="2">
    <location>
        <begin position="486"/>
        <end position="629"/>
    </location>
</feature>
<feature type="compositionally biased region" description="Low complexity" evidence="2">
    <location>
        <begin position="689"/>
        <end position="708"/>
    </location>
</feature>
<feature type="compositionally biased region" description="Low complexity" evidence="2">
    <location>
        <begin position="1"/>
        <end position="22"/>
    </location>
</feature>
<dbReference type="InterPro" id="IPR051726">
    <property type="entry name" value="Chitin_Synth_Reg"/>
</dbReference>
<evidence type="ECO:0000313" key="4">
    <source>
        <dbReference type="Proteomes" id="UP000717515"/>
    </source>
</evidence>
<organism evidence="3 4">
    <name type="scientific">Mortierella alpina</name>
    <name type="common">Oleaginous fungus</name>
    <name type="synonym">Mortierella renispora</name>
    <dbReference type="NCBI Taxonomy" id="64518"/>
    <lineage>
        <taxon>Eukaryota</taxon>
        <taxon>Fungi</taxon>
        <taxon>Fungi incertae sedis</taxon>
        <taxon>Mucoromycota</taxon>
        <taxon>Mortierellomycotina</taxon>
        <taxon>Mortierellomycetes</taxon>
        <taxon>Mortierellales</taxon>
        <taxon>Mortierellaceae</taxon>
        <taxon>Mortierella</taxon>
    </lineage>
</organism>
<feature type="compositionally biased region" description="Polar residues" evidence="2">
    <location>
        <begin position="676"/>
        <end position="688"/>
    </location>
</feature>
<dbReference type="PANTHER" id="PTHR46430">
    <property type="entry name" value="PROTEIN SKT5-RELATED"/>
    <property type="match status" value="1"/>
</dbReference>
<feature type="compositionally biased region" description="Polar residues" evidence="2">
    <location>
        <begin position="257"/>
        <end position="278"/>
    </location>
</feature>
<feature type="compositionally biased region" description="Low complexity" evidence="2">
    <location>
        <begin position="294"/>
        <end position="309"/>
    </location>
</feature>
<name>A0A9P8CUQ5_MORAP</name>
<feature type="compositionally biased region" description="Polar residues" evidence="2">
    <location>
        <begin position="310"/>
        <end position="324"/>
    </location>
</feature>
<feature type="compositionally biased region" description="Low complexity" evidence="2">
    <location>
        <begin position="362"/>
        <end position="373"/>
    </location>
</feature>
<protein>
    <submittedName>
        <fullName evidence="3">Uncharacterized protein</fullName>
    </submittedName>
</protein>
<feature type="region of interest" description="Disordered" evidence="2">
    <location>
        <begin position="1"/>
        <end position="91"/>
    </location>
</feature>
<feature type="compositionally biased region" description="Basic residues" evidence="2">
    <location>
        <begin position="529"/>
        <end position="538"/>
    </location>
</feature>
<reference evidence="3" key="1">
    <citation type="submission" date="2021-07" db="EMBL/GenBank/DDBJ databases">
        <title>Draft genome of Mortierella alpina, strain LL118, isolated from an aspen leaf litter sample.</title>
        <authorList>
            <person name="Yang S."/>
            <person name="Vinatzer B.A."/>
        </authorList>
    </citation>
    <scope>NUCLEOTIDE SEQUENCE</scope>
    <source>
        <strain evidence="3">LL118</strain>
    </source>
</reference>
<dbReference type="InterPro" id="IPR011990">
    <property type="entry name" value="TPR-like_helical_dom_sf"/>
</dbReference>
<sequence length="1046" mass="112380">MSFSHVPSLSVSSQSFSGGAAYAPPPPAVQQHAPPINNAIRPTNASYTPPPPPPSQGSLSHSPSFSAASTSASTQFHTHQAHQTAQNEQSAPQLVHSFSAMAIRPFVAPHPQPQPGYLVEKSLPALPPTSHVLGTTFNKDIQSGQEAAGSRFLAPLQLNSQQSFADELGSYLSEQEASQQPPPLKDALLNLSTSKPASPPATQPYELTGPAFTTLSTLVSSPPPPSNPVDSSTFGSTTSSLSHQSSVTNSVVSNSTFNRTDSTTSSKAPSLPRLSNESGEGAPTFVSQSAYHPQQQQIYLQQQQQLQQQAYSSHPGSNVSSYVPQTVYGAQPTQPPLQQPYQQQQMSSHTRHASYPLPPPVVSVSNSTTTSPSFLPTIGGRAPSPLGFSTASDRAPTASRLSSSSDESRDPHRHQHTRAASQGNAGVTSGRASPLFINSNGNTNDYLKPVPAKSEDWAALVDAPLSPTFHYPSNGMRPYQGQGQFMGGSPGYTDSPAEDATPSGDYMQARQSITGPRPYPSAQTDPTSMRHRHIHQQHQQHNSMSSVPSFAGNTGPAGNSAQVNSASISTANDRQQHRKSWSPNTIEPLESGGAAANGGYQPTYGFHTPPRRNNGSPAPRSGAHSKQNSVATSVSLLNNTAIVAKYREAAIKTNDTSLQLSYAKYLLEIGEPSPVPNTTEPPASSSNGSPTEAAAATGRASTSSSPTPGQQDGSEGAATGKKQLTQEAIYWIDRLAKEGQPEAQFIRGTWYEDGLYWTKKTPDKALRLYQSASKGDYAPAHYKVAFFCEKRKDNNKAVVLYKKAATHNDVPSNHRLAIIYLYGELGQTKNMKTGLQYLKRAAANATESCPMSPYVLGLILAREYKQLSIPDDIAFPDDGEALEWFRKSAELGYGPANYKLGYCYEYGTLHSPIDPFLSTQHYERAVLAGDSNGEAEMALSGWYLSGAENCFEADDTLAFKYAAKAAEKQLPKAQYAMGYYHEVGISVPIDMDKAMEFYRLAAANGNKDAQARLTERSGKFDKSGHKQSIRRIKQGRHAKDQSCSVM</sequence>
<evidence type="ECO:0000256" key="2">
    <source>
        <dbReference type="SAM" id="MobiDB-lite"/>
    </source>
</evidence>
<feature type="compositionally biased region" description="Basic residues" evidence="2">
    <location>
        <begin position="1025"/>
        <end position="1036"/>
    </location>
</feature>